<proteinExistence type="predicted"/>
<comment type="caution">
    <text evidence="2">The sequence shown here is derived from an EMBL/GenBank/DDBJ whole genome shotgun (WGS) entry which is preliminary data.</text>
</comment>
<evidence type="ECO:0000256" key="1">
    <source>
        <dbReference type="SAM" id="MobiDB-lite"/>
    </source>
</evidence>
<evidence type="ECO:0000313" key="2">
    <source>
        <dbReference type="EMBL" id="RMZ93102.1"/>
    </source>
</evidence>
<dbReference type="EMBL" id="REGN01014069">
    <property type="protein sequence ID" value="RMZ93102.1"/>
    <property type="molecule type" value="Genomic_DNA"/>
</dbReference>
<name>A0A3M7P1X7_BRAPC</name>
<keyword evidence="3" id="KW-1185">Reference proteome</keyword>
<organism evidence="2 3">
    <name type="scientific">Brachionus plicatilis</name>
    <name type="common">Marine rotifer</name>
    <name type="synonym">Brachionus muelleri</name>
    <dbReference type="NCBI Taxonomy" id="10195"/>
    <lineage>
        <taxon>Eukaryota</taxon>
        <taxon>Metazoa</taxon>
        <taxon>Spiralia</taxon>
        <taxon>Gnathifera</taxon>
        <taxon>Rotifera</taxon>
        <taxon>Eurotatoria</taxon>
        <taxon>Monogononta</taxon>
        <taxon>Pseudotrocha</taxon>
        <taxon>Ploima</taxon>
        <taxon>Brachionidae</taxon>
        <taxon>Brachionus</taxon>
    </lineage>
</organism>
<feature type="compositionally biased region" description="Low complexity" evidence="1">
    <location>
        <begin position="68"/>
        <end position="78"/>
    </location>
</feature>
<dbReference type="Proteomes" id="UP000276133">
    <property type="component" value="Unassembled WGS sequence"/>
</dbReference>
<evidence type="ECO:0000313" key="3">
    <source>
        <dbReference type="Proteomes" id="UP000276133"/>
    </source>
</evidence>
<reference evidence="2 3" key="1">
    <citation type="journal article" date="2018" name="Sci. Rep.">
        <title>Genomic signatures of local adaptation to the degree of environmental predictability in rotifers.</title>
        <authorList>
            <person name="Franch-Gras L."/>
            <person name="Hahn C."/>
            <person name="Garcia-Roger E.M."/>
            <person name="Carmona M.J."/>
            <person name="Serra M."/>
            <person name="Gomez A."/>
        </authorList>
    </citation>
    <scope>NUCLEOTIDE SEQUENCE [LARGE SCALE GENOMIC DNA]</scope>
    <source>
        <strain evidence="2">HYR1</strain>
    </source>
</reference>
<sequence length="137" mass="15111">MSNQEKEKTELVSNAASPVKETHLGIKTVLLNVTKKVTGLFQILPEWLEERDLSLFQQNLPGSTTDLSQSQQRQNQQKRQPEAYLSAACELADMAYSKLRTQAEVLGKSGMKAVFVCESEGWAVLNAENSARVVGGN</sequence>
<accession>A0A3M7P1X7</accession>
<protein>
    <submittedName>
        <fullName evidence="2">Uncharacterized protein</fullName>
    </submittedName>
</protein>
<feature type="region of interest" description="Disordered" evidence="1">
    <location>
        <begin position="59"/>
        <end position="81"/>
    </location>
</feature>
<gene>
    <name evidence="2" type="ORF">BpHYR1_049438</name>
</gene>
<dbReference type="AlphaFoldDB" id="A0A3M7P1X7"/>